<dbReference type="Pfam" id="PF18765">
    <property type="entry name" value="Polbeta"/>
    <property type="match status" value="1"/>
</dbReference>
<dbReference type="InterPro" id="IPR041633">
    <property type="entry name" value="Polbeta"/>
</dbReference>
<dbReference type="Proteomes" id="UP000054166">
    <property type="component" value="Unassembled WGS sequence"/>
</dbReference>
<gene>
    <name evidence="2" type="ORF">PILCRDRAFT_822358</name>
</gene>
<accession>A0A0C3B356</accession>
<dbReference type="AlphaFoldDB" id="A0A0C3B356"/>
<protein>
    <recommendedName>
        <fullName evidence="1">Polymerase beta nucleotidyltransferase domain-containing protein</fullName>
    </recommendedName>
</protein>
<evidence type="ECO:0000313" key="2">
    <source>
        <dbReference type="EMBL" id="KIM80618.1"/>
    </source>
</evidence>
<evidence type="ECO:0000259" key="1">
    <source>
        <dbReference type="Pfam" id="PF18765"/>
    </source>
</evidence>
<evidence type="ECO:0000313" key="3">
    <source>
        <dbReference type="Proteomes" id="UP000054166"/>
    </source>
</evidence>
<dbReference type="SUPFAM" id="SSF81301">
    <property type="entry name" value="Nucleotidyltransferase"/>
    <property type="match status" value="1"/>
</dbReference>
<feature type="domain" description="Polymerase beta nucleotidyltransferase" evidence="1">
    <location>
        <begin position="43"/>
        <end position="110"/>
    </location>
</feature>
<reference evidence="3" key="2">
    <citation type="submission" date="2015-01" db="EMBL/GenBank/DDBJ databases">
        <title>Evolutionary Origins and Diversification of the Mycorrhizal Mutualists.</title>
        <authorList>
            <consortium name="DOE Joint Genome Institute"/>
            <consortium name="Mycorrhizal Genomics Consortium"/>
            <person name="Kohler A."/>
            <person name="Kuo A."/>
            <person name="Nagy L.G."/>
            <person name="Floudas D."/>
            <person name="Copeland A."/>
            <person name="Barry K.W."/>
            <person name="Cichocki N."/>
            <person name="Veneault-Fourrey C."/>
            <person name="LaButti K."/>
            <person name="Lindquist E.A."/>
            <person name="Lipzen A."/>
            <person name="Lundell T."/>
            <person name="Morin E."/>
            <person name="Murat C."/>
            <person name="Riley R."/>
            <person name="Ohm R."/>
            <person name="Sun H."/>
            <person name="Tunlid A."/>
            <person name="Henrissat B."/>
            <person name="Grigoriev I.V."/>
            <person name="Hibbett D.S."/>
            <person name="Martin F."/>
        </authorList>
    </citation>
    <scope>NUCLEOTIDE SEQUENCE [LARGE SCALE GENOMIC DNA]</scope>
    <source>
        <strain evidence="3">F 1598</strain>
    </source>
</reference>
<dbReference type="InterPro" id="IPR043519">
    <property type="entry name" value="NT_sf"/>
</dbReference>
<keyword evidence="3" id="KW-1185">Reference proteome</keyword>
<dbReference type="Gene3D" id="3.30.460.10">
    <property type="entry name" value="Beta Polymerase, domain 2"/>
    <property type="match status" value="1"/>
</dbReference>
<dbReference type="HOGENOM" id="CLU_903639_0_0_1"/>
<dbReference type="EMBL" id="KN833003">
    <property type="protein sequence ID" value="KIM80618.1"/>
    <property type="molecule type" value="Genomic_DNA"/>
</dbReference>
<organism evidence="2 3">
    <name type="scientific">Piloderma croceum (strain F 1598)</name>
    <dbReference type="NCBI Taxonomy" id="765440"/>
    <lineage>
        <taxon>Eukaryota</taxon>
        <taxon>Fungi</taxon>
        <taxon>Dikarya</taxon>
        <taxon>Basidiomycota</taxon>
        <taxon>Agaricomycotina</taxon>
        <taxon>Agaricomycetes</taxon>
        <taxon>Agaricomycetidae</taxon>
        <taxon>Atheliales</taxon>
        <taxon>Atheliaceae</taxon>
        <taxon>Piloderma</taxon>
    </lineage>
</organism>
<name>A0A0C3B356_PILCF</name>
<dbReference type="OrthoDB" id="3261616at2759"/>
<sequence length="279" mass="31194">MPHIGLAMHSPHSDIRSVPTTELDIDRISSLCHPIFEEARSLHPMISWAGVFGSVSRGTQRPDSDVDIIVGYLKHADFWRDMCSSLTWLMDNLAEVLGRKADVVPYLQNREMAYVHIEALLTAKTIWGDASWLITSRGSAGQILRQGYARMKKAREMLSCVQETILSFKTEWMSPEHEALCSSIFEDALTIINLIKAPDNPFYRELQRTAADLLAKEDVIRAYAQEREAQQVTRDIGTVLSNQQNIDALLAIIGAAKQTFRRAGLAPLNGNIAEDTATK</sequence>
<proteinExistence type="predicted"/>
<dbReference type="CDD" id="cd05403">
    <property type="entry name" value="NT_KNTase_like"/>
    <property type="match status" value="1"/>
</dbReference>
<reference evidence="2 3" key="1">
    <citation type="submission" date="2014-04" db="EMBL/GenBank/DDBJ databases">
        <authorList>
            <consortium name="DOE Joint Genome Institute"/>
            <person name="Kuo A."/>
            <person name="Tarkka M."/>
            <person name="Buscot F."/>
            <person name="Kohler A."/>
            <person name="Nagy L.G."/>
            <person name="Floudas D."/>
            <person name="Copeland A."/>
            <person name="Barry K.W."/>
            <person name="Cichocki N."/>
            <person name="Veneault-Fourrey C."/>
            <person name="LaButti K."/>
            <person name="Lindquist E.A."/>
            <person name="Lipzen A."/>
            <person name="Lundell T."/>
            <person name="Morin E."/>
            <person name="Murat C."/>
            <person name="Sun H."/>
            <person name="Tunlid A."/>
            <person name="Henrissat B."/>
            <person name="Grigoriev I.V."/>
            <person name="Hibbett D.S."/>
            <person name="Martin F."/>
            <person name="Nordberg H.P."/>
            <person name="Cantor M.N."/>
            <person name="Hua S.X."/>
        </authorList>
    </citation>
    <scope>NUCLEOTIDE SEQUENCE [LARGE SCALE GENOMIC DNA]</scope>
    <source>
        <strain evidence="2 3">F 1598</strain>
    </source>
</reference>
<dbReference type="InParanoid" id="A0A0C3B356"/>